<dbReference type="Proteomes" id="UP000010094">
    <property type="component" value="Chromosome IXc"/>
</dbReference>
<dbReference type="GeneID" id="20564381"/>
<dbReference type="KEGG" id="ero:EROM_091570"/>
<reference evidence="1" key="1">
    <citation type="journal article" date="2012" name="Proc. Natl. Acad. Sci. U.S.A.">
        <title>Gain and loss of multiple functionally related, horizontally transferred genes in the reduced genomes of two microsporidian parasites.</title>
        <authorList>
            <person name="Pombert J.-F."/>
            <person name="Selman M."/>
            <person name="Burki F."/>
            <person name="Bardell F.T."/>
            <person name="Farinelli L."/>
            <person name="Solter L.F."/>
            <person name="Whitman D.W."/>
            <person name="Weiss L.M."/>
            <person name="Corradi N."/>
            <person name="Keeling P.J."/>
        </authorList>
    </citation>
    <scope>NUCLEOTIDE SEQUENCE [LARGE SCALE GENOMIC DNA]</scope>
    <source>
        <strain evidence="1">SJ-2008</strain>
    </source>
</reference>
<protein>
    <submittedName>
        <fullName evidence="1">Uncharacterized protein</fullName>
    </submittedName>
</protein>
<organism evidence="1 2">
    <name type="scientific">Encephalitozoon romaleae (strain SJ-2008)</name>
    <name type="common">Microsporidian parasite</name>
    <dbReference type="NCBI Taxonomy" id="1178016"/>
    <lineage>
        <taxon>Eukaryota</taxon>
        <taxon>Fungi</taxon>
        <taxon>Fungi incertae sedis</taxon>
        <taxon>Microsporidia</taxon>
        <taxon>Unikaryonidae</taxon>
        <taxon>Encephalitozoon</taxon>
    </lineage>
</organism>
<dbReference type="VEuPathDB" id="MicrosporidiaDB:EROM_091570"/>
<proteinExistence type="predicted"/>
<dbReference type="EMBL" id="CP003528">
    <property type="protein sequence ID" value="AFN83773.1"/>
    <property type="molecule type" value="Genomic_DNA"/>
</dbReference>
<dbReference type="RefSeq" id="XP_009265270.1">
    <property type="nucleotide sequence ID" value="XM_009266995.1"/>
</dbReference>
<dbReference type="OrthoDB" id="2192698at2759"/>
<gene>
    <name evidence="1" type="ordered locus">EROM_091570</name>
</gene>
<name>I6ZKF8_ENCRO</name>
<sequence>MSILEIEFPFRIGETHPRLKMEVEMKRKEDLVSFCMEYDMDLVIDNAELKSKEEIRGQFVYAYKFGDLDSAIEFMENSQAKALATRGLLDVEKVEKEMDLFMEKYETGEKRSKKKKRAIVVGEDGFMKYV</sequence>
<accession>I6ZKF8</accession>
<evidence type="ECO:0000313" key="2">
    <source>
        <dbReference type="Proteomes" id="UP000010094"/>
    </source>
</evidence>
<keyword evidence="2" id="KW-1185">Reference proteome</keyword>
<dbReference type="Pfam" id="PF17011">
    <property type="entry name" value="DUF5093"/>
    <property type="match status" value="1"/>
</dbReference>
<dbReference type="InterPro" id="IPR031533">
    <property type="entry name" value="DUF5093"/>
</dbReference>
<dbReference type="AlphaFoldDB" id="I6ZKF8"/>
<dbReference type="HOGENOM" id="CLU_157452_0_0_1"/>
<evidence type="ECO:0000313" key="1">
    <source>
        <dbReference type="EMBL" id="AFN83773.1"/>
    </source>
</evidence>